<keyword evidence="9 10" id="KW-0472">Membrane</keyword>
<gene>
    <name evidence="11" type="ORF">SOO65_03100</name>
</gene>
<evidence type="ECO:0000256" key="1">
    <source>
        <dbReference type="ARBA" id="ARBA00004141"/>
    </source>
</evidence>
<dbReference type="EMBL" id="CP139487">
    <property type="protein sequence ID" value="WPU65725.1"/>
    <property type="molecule type" value="Genomic_DNA"/>
</dbReference>
<dbReference type="GO" id="GO:0019344">
    <property type="term" value="P:cysteine biosynthetic process"/>
    <property type="evidence" value="ECO:0007669"/>
    <property type="project" value="TreeGrafter"/>
</dbReference>
<dbReference type="PANTHER" id="PTHR37468">
    <property type="entry name" value="SULFATE TRANSPORTER CYSZ"/>
    <property type="match status" value="1"/>
</dbReference>
<reference evidence="11 12" key="1">
    <citation type="submission" date="2023-11" db="EMBL/GenBank/DDBJ databases">
        <title>Peredibacter starrii A3.12.</title>
        <authorList>
            <person name="Mitchell R.J."/>
        </authorList>
    </citation>
    <scope>NUCLEOTIDE SEQUENCE [LARGE SCALE GENOMIC DNA]</scope>
    <source>
        <strain evidence="11 12">A3.12</strain>
    </source>
</reference>
<keyword evidence="6 10" id="KW-0812">Transmembrane</keyword>
<evidence type="ECO:0000256" key="4">
    <source>
        <dbReference type="ARBA" id="ARBA00022519"/>
    </source>
</evidence>
<keyword evidence="12" id="KW-1185">Reference proteome</keyword>
<evidence type="ECO:0000256" key="8">
    <source>
        <dbReference type="ARBA" id="ARBA00023032"/>
    </source>
</evidence>
<proteinExistence type="predicted"/>
<dbReference type="GO" id="GO:0005886">
    <property type="term" value="C:plasma membrane"/>
    <property type="evidence" value="ECO:0007669"/>
    <property type="project" value="TreeGrafter"/>
</dbReference>
<sequence>MKGILKAFPMAFKMILTDPVNFVLSIFPTVMALALYLFTIVSAYRNSDRLVAFFRGYIYTSDQATFLATLVTGILMIFLFFVMSWTFVIVVGIIAAPFNSLLSSRIETKLVQKVYMDEDQSKALAQVKMSMGQTFKNEAKKLVFIGIVAVMAFLLNLFPLFYPLGVFLVATLVAVQFVDYSWSRRNMHFGECLKDVFKNIIPYSISGAIFLLLVAIPIVNAFIPALATSYFTVLFLYRQKKIELAP</sequence>
<evidence type="ECO:0000313" key="12">
    <source>
        <dbReference type="Proteomes" id="UP001324634"/>
    </source>
</evidence>
<evidence type="ECO:0000256" key="9">
    <source>
        <dbReference type="ARBA" id="ARBA00023136"/>
    </source>
</evidence>
<keyword evidence="7 10" id="KW-1133">Transmembrane helix</keyword>
<dbReference type="Pfam" id="PF07264">
    <property type="entry name" value="EI24"/>
    <property type="match status" value="1"/>
</dbReference>
<dbReference type="Proteomes" id="UP001324634">
    <property type="component" value="Chromosome"/>
</dbReference>
<dbReference type="KEGG" id="psti:SOO65_03100"/>
<keyword evidence="3" id="KW-1003">Cell membrane</keyword>
<keyword evidence="8" id="KW-0764">Sulfate transport</keyword>
<dbReference type="InterPro" id="IPR059112">
    <property type="entry name" value="CysZ/EI24"/>
</dbReference>
<dbReference type="RefSeq" id="WP_321396760.1">
    <property type="nucleotide sequence ID" value="NZ_CP139487.1"/>
</dbReference>
<feature type="transmembrane region" description="Helical" evidence="10">
    <location>
        <begin position="20"/>
        <end position="44"/>
    </location>
</feature>
<dbReference type="GO" id="GO:0009675">
    <property type="term" value="F:high-affinity sulfate:proton symporter activity"/>
    <property type="evidence" value="ECO:0007669"/>
    <property type="project" value="TreeGrafter"/>
</dbReference>
<dbReference type="GO" id="GO:0000103">
    <property type="term" value="P:sulfate assimilation"/>
    <property type="evidence" value="ECO:0007669"/>
    <property type="project" value="TreeGrafter"/>
</dbReference>
<keyword evidence="5" id="KW-0028">Amino-acid biosynthesis</keyword>
<evidence type="ECO:0000256" key="2">
    <source>
        <dbReference type="ARBA" id="ARBA00022448"/>
    </source>
</evidence>
<evidence type="ECO:0000256" key="10">
    <source>
        <dbReference type="SAM" id="Phobius"/>
    </source>
</evidence>
<accession>A0AAX4HQW2</accession>
<keyword evidence="4" id="KW-0997">Cell inner membrane</keyword>
<comment type="subcellular location">
    <subcellularLocation>
        <location evidence="1">Membrane</location>
        <topology evidence="1">Multi-pass membrane protein</topology>
    </subcellularLocation>
</comment>
<name>A0AAX4HQW2_9BACT</name>
<dbReference type="PANTHER" id="PTHR37468:SF1">
    <property type="entry name" value="SULFATE TRANSPORTER CYSZ"/>
    <property type="match status" value="1"/>
</dbReference>
<protein>
    <submittedName>
        <fullName evidence="11">EI24 domain-containing protein</fullName>
    </submittedName>
</protein>
<evidence type="ECO:0000256" key="6">
    <source>
        <dbReference type="ARBA" id="ARBA00022692"/>
    </source>
</evidence>
<evidence type="ECO:0000256" key="5">
    <source>
        <dbReference type="ARBA" id="ARBA00022605"/>
    </source>
</evidence>
<evidence type="ECO:0000256" key="3">
    <source>
        <dbReference type="ARBA" id="ARBA00022475"/>
    </source>
</evidence>
<dbReference type="InterPro" id="IPR050480">
    <property type="entry name" value="CysZ-like"/>
</dbReference>
<feature type="transmembrane region" description="Helical" evidence="10">
    <location>
        <begin position="139"/>
        <end position="158"/>
    </location>
</feature>
<dbReference type="AlphaFoldDB" id="A0AAX4HQW2"/>
<evidence type="ECO:0000313" key="11">
    <source>
        <dbReference type="EMBL" id="WPU65725.1"/>
    </source>
</evidence>
<evidence type="ECO:0000256" key="7">
    <source>
        <dbReference type="ARBA" id="ARBA00022989"/>
    </source>
</evidence>
<feature type="transmembrane region" description="Helical" evidence="10">
    <location>
        <begin position="64"/>
        <end position="96"/>
    </location>
</feature>
<feature type="transmembrane region" description="Helical" evidence="10">
    <location>
        <begin position="203"/>
        <end position="227"/>
    </location>
</feature>
<organism evidence="11 12">
    <name type="scientific">Peredibacter starrii</name>
    <dbReference type="NCBI Taxonomy" id="28202"/>
    <lineage>
        <taxon>Bacteria</taxon>
        <taxon>Pseudomonadati</taxon>
        <taxon>Bdellovibrionota</taxon>
        <taxon>Bacteriovoracia</taxon>
        <taxon>Bacteriovoracales</taxon>
        <taxon>Bacteriovoracaceae</taxon>
        <taxon>Peredibacter</taxon>
    </lineage>
</organism>
<keyword evidence="2" id="KW-0813">Transport</keyword>